<feature type="domain" description="PLA2c" evidence="4">
    <location>
        <begin position="1"/>
        <end position="164"/>
    </location>
</feature>
<dbReference type="Ensembl" id="ENSHHUT00000019851.1">
    <property type="protein sequence ID" value="ENSHHUP00000019158.1"/>
    <property type="gene ID" value="ENSHHUG00000011959.1"/>
</dbReference>
<dbReference type="PANTHER" id="PTHR10728">
    <property type="entry name" value="CYTOSOLIC PHOSPHOLIPASE A2"/>
    <property type="match status" value="1"/>
</dbReference>
<reference evidence="5" key="2">
    <citation type="submission" date="2025-08" db="UniProtKB">
        <authorList>
            <consortium name="Ensembl"/>
        </authorList>
    </citation>
    <scope>IDENTIFICATION</scope>
</reference>
<dbReference type="PROSITE" id="PS51210">
    <property type="entry name" value="PLA2C"/>
    <property type="match status" value="1"/>
</dbReference>
<reference evidence="6" key="1">
    <citation type="submission" date="2018-06" db="EMBL/GenBank/DDBJ databases">
        <title>Genome assembly of Danube salmon.</title>
        <authorList>
            <person name="Macqueen D.J."/>
            <person name="Gundappa M.K."/>
        </authorList>
    </citation>
    <scope>NUCLEOTIDE SEQUENCE [LARGE SCALE GENOMIC DNA]</scope>
</reference>
<dbReference type="GO" id="GO:0047498">
    <property type="term" value="F:calcium-dependent phospholipase A2 activity"/>
    <property type="evidence" value="ECO:0007669"/>
    <property type="project" value="TreeGrafter"/>
</dbReference>
<protein>
    <recommendedName>
        <fullName evidence="4">PLA2c domain-containing protein</fullName>
    </recommendedName>
</protein>
<keyword evidence="3" id="KW-0442">Lipid degradation</keyword>
<dbReference type="InterPro" id="IPR016035">
    <property type="entry name" value="Acyl_Trfase/lysoPLipase"/>
</dbReference>
<dbReference type="Gene3D" id="3.40.1090.10">
    <property type="entry name" value="Cytosolic phospholipase A2 catalytic domain"/>
    <property type="match status" value="1"/>
</dbReference>
<dbReference type="GO" id="GO:0005509">
    <property type="term" value="F:calcium ion binding"/>
    <property type="evidence" value="ECO:0007669"/>
    <property type="project" value="TreeGrafter"/>
</dbReference>
<evidence type="ECO:0000256" key="2">
    <source>
        <dbReference type="ARBA" id="ARBA00023098"/>
    </source>
</evidence>
<dbReference type="PANTHER" id="PTHR10728:SF39">
    <property type="entry name" value="CYTOSOLIC PHOSPHOLIPASE A2 GAMMA"/>
    <property type="match status" value="1"/>
</dbReference>
<dbReference type="AlphaFoldDB" id="A0A4W5KPD6"/>
<keyword evidence="1 3" id="KW-0378">Hydrolase</keyword>
<dbReference type="Proteomes" id="UP000314982">
    <property type="component" value="Unassembled WGS sequence"/>
</dbReference>
<evidence type="ECO:0000313" key="6">
    <source>
        <dbReference type="Proteomes" id="UP000314982"/>
    </source>
</evidence>
<dbReference type="SUPFAM" id="SSF52151">
    <property type="entry name" value="FabD/lysophospholipase-like"/>
    <property type="match status" value="1"/>
</dbReference>
<keyword evidence="6" id="KW-1185">Reference proteome</keyword>
<dbReference type="STRING" id="62062.ENSHHUP00000019158"/>
<keyword evidence="2 3" id="KW-0443">Lipid metabolism</keyword>
<dbReference type="GO" id="GO:0005635">
    <property type="term" value="C:nuclear envelope"/>
    <property type="evidence" value="ECO:0007669"/>
    <property type="project" value="TreeGrafter"/>
</dbReference>
<dbReference type="GeneTree" id="ENSGT01030000234606"/>
<evidence type="ECO:0000256" key="1">
    <source>
        <dbReference type="ARBA" id="ARBA00022801"/>
    </source>
</evidence>
<accession>A0A4W5KPD6</accession>
<reference evidence="5" key="3">
    <citation type="submission" date="2025-09" db="UniProtKB">
        <authorList>
            <consortium name="Ensembl"/>
        </authorList>
    </citation>
    <scope>IDENTIFICATION</scope>
</reference>
<evidence type="ECO:0000256" key="3">
    <source>
        <dbReference type="PROSITE-ProRule" id="PRU00555"/>
    </source>
</evidence>
<dbReference type="GO" id="GO:0046475">
    <property type="term" value="P:glycerophospholipid catabolic process"/>
    <property type="evidence" value="ECO:0007669"/>
    <property type="project" value="TreeGrafter"/>
</dbReference>
<dbReference type="GO" id="GO:0005654">
    <property type="term" value="C:nucleoplasm"/>
    <property type="evidence" value="ECO:0007669"/>
    <property type="project" value="TreeGrafter"/>
</dbReference>
<sequence>MASKEKIQLVDAGLKINSPYPPVLRTSRDVDLIISLDFSEGDPFETVISAKEYARQQKVPFPPVKESVREEKDHPRDCYVFEGRRPEEPTIMHMPLFNLQNCQGEEEIKKEREKYTTFQQHYGAPEIEHLLKKAKDNLKNNKCRILEQILLAVRRRKNRKFVAQ</sequence>
<organism evidence="5 6">
    <name type="scientific">Hucho hucho</name>
    <name type="common">huchen</name>
    <dbReference type="NCBI Taxonomy" id="62062"/>
    <lineage>
        <taxon>Eukaryota</taxon>
        <taxon>Metazoa</taxon>
        <taxon>Chordata</taxon>
        <taxon>Craniata</taxon>
        <taxon>Vertebrata</taxon>
        <taxon>Euteleostomi</taxon>
        <taxon>Actinopterygii</taxon>
        <taxon>Neopterygii</taxon>
        <taxon>Teleostei</taxon>
        <taxon>Protacanthopterygii</taxon>
        <taxon>Salmoniformes</taxon>
        <taxon>Salmonidae</taxon>
        <taxon>Salmoninae</taxon>
        <taxon>Hucho</taxon>
    </lineage>
</organism>
<evidence type="ECO:0000313" key="5">
    <source>
        <dbReference type="Ensembl" id="ENSHHUP00000019158.1"/>
    </source>
</evidence>
<name>A0A4W5KPD6_9TELE</name>
<dbReference type="GO" id="GO:0005829">
    <property type="term" value="C:cytosol"/>
    <property type="evidence" value="ECO:0007669"/>
    <property type="project" value="TreeGrafter"/>
</dbReference>
<proteinExistence type="predicted"/>
<evidence type="ECO:0000259" key="4">
    <source>
        <dbReference type="PROSITE" id="PS51210"/>
    </source>
</evidence>
<dbReference type="InterPro" id="IPR002642">
    <property type="entry name" value="LysoPLipase_cat_dom"/>
</dbReference>
<dbReference type="GO" id="GO:0005544">
    <property type="term" value="F:calcium-dependent phospholipid binding"/>
    <property type="evidence" value="ECO:0007669"/>
    <property type="project" value="TreeGrafter"/>
</dbReference>